<dbReference type="EMBL" id="CADEBC010000088">
    <property type="protein sequence ID" value="CAB3222676.1"/>
    <property type="molecule type" value="Genomic_DNA"/>
</dbReference>
<evidence type="ECO:0000256" key="1">
    <source>
        <dbReference type="SAM" id="MobiDB-lite"/>
    </source>
</evidence>
<proteinExistence type="predicted"/>
<evidence type="ECO:0000313" key="3">
    <source>
        <dbReference type="Proteomes" id="UP000494106"/>
    </source>
</evidence>
<keyword evidence="3" id="KW-1185">Reference proteome</keyword>
<reference evidence="2 3" key="1">
    <citation type="submission" date="2020-04" db="EMBL/GenBank/DDBJ databases">
        <authorList>
            <person name="Wallbank WR R."/>
            <person name="Pardo Diaz C."/>
            <person name="Kozak K."/>
            <person name="Martin S."/>
            <person name="Jiggins C."/>
            <person name="Moest M."/>
            <person name="Warren A I."/>
            <person name="Byers J.R.P. K."/>
            <person name="Montejo-Kovacevich G."/>
            <person name="Yen C E."/>
        </authorList>
    </citation>
    <scope>NUCLEOTIDE SEQUENCE [LARGE SCALE GENOMIC DNA]</scope>
</reference>
<name>A0A8S0YST9_ARCPL</name>
<sequence>MQTLQPALRLLCVNCNIRIEKLRRHLVFELDTRVISKICEWNPSIVITEEHYICDVCKESAIQHVNSGLANEPGESSSRGHMHACLVCGSSLRNRKCDLIVRENPSQLQQAIYIELENRIAPRQATSLDHVCHPCWLRLKRVATRNMQQNIQLQAEPEPEPEPELETELELEPEPEPEPQPQDQQAVEVPGMITLLHIESVERIDEHMFHYWLGMNKQQFELLLYEIPRLIETKRGILGLGALLMKMRTGDSDDRLSQLLMVPRRTLERLMDKAREILVQDFVPRNLGLQHISREQLLQHNLIIPNSVQN</sequence>
<dbReference type="Proteomes" id="UP000494106">
    <property type="component" value="Unassembled WGS sequence"/>
</dbReference>
<evidence type="ECO:0000313" key="2">
    <source>
        <dbReference type="EMBL" id="CAB3222676.1"/>
    </source>
</evidence>
<comment type="caution">
    <text evidence="2">The sequence shown here is derived from an EMBL/GenBank/DDBJ whole genome shotgun (WGS) entry which is preliminary data.</text>
</comment>
<feature type="region of interest" description="Disordered" evidence="1">
    <location>
        <begin position="152"/>
        <end position="185"/>
    </location>
</feature>
<dbReference type="OrthoDB" id="10046738at2759"/>
<organism evidence="2 3">
    <name type="scientific">Arctia plantaginis</name>
    <name type="common">Wood tiger moth</name>
    <name type="synonym">Phalaena plantaginis</name>
    <dbReference type="NCBI Taxonomy" id="874455"/>
    <lineage>
        <taxon>Eukaryota</taxon>
        <taxon>Metazoa</taxon>
        <taxon>Ecdysozoa</taxon>
        <taxon>Arthropoda</taxon>
        <taxon>Hexapoda</taxon>
        <taxon>Insecta</taxon>
        <taxon>Pterygota</taxon>
        <taxon>Neoptera</taxon>
        <taxon>Endopterygota</taxon>
        <taxon>Lepidoptera</taxon>
        <taxon>Glossata</taxon>
        <taxon>Ditrysia</taxon>
        <taxon>Noctuoidea</taxon>
        <taxon>Erebidae</taxon>
        <taxon>Arctiinae</taxon>
        <taxon>Arctia</taxon>
    </lineage>
</organism>
<protein>
    <submittedName>
        <fullName evidence="2">Uncharacterized protein</fullName>
    </submittedName>
</protein>
<accession>A0A8S0YST9</accession>
<gene>
    <name evidence="2" type="ORF">APLA_LOCUS1229</name>
</gene>
<feature type="compositionally biased region" description="Acidic residues" evidence="1">
    <location>
        <begin position="157"/>
        <end position="177"/>
    </location>
</feature>
<dbReference type="AlphaFoldDB" id="A0A8S0YST9"/>